<reference evidence="2" key="1">
    <citation type="submission" date="2017-04" db="EMBL/GenBank/DDBJ databases">
        <title>Unexpected and diverse lifestyles within the genus Limnohabitans.</title>
        <authorList>
            <person name="Kasalicky V."/>
            <person name="Mehrshad M."/>
            <person name="Andrei S.-A."/>
            <person name="Salcher M."/>
            <person name="Kratochvilova H."/>
            <person name="Simek K."/>
            <person name="Ghai R."/>
        </authorList>
    </citation>
    <scope>NUCLEOTIDE SEQUENCE [LARGE SCALE GENOMIC DNA]</scope>
    <source>
        <strain evidence="2">II-D5</strain>
    </source>
</reference>
<dbReference type="Gene3D" id="3.40.50.1820">
    <property type="entry name" value="alpha/beta hydrolase"/>
    <property type="match status" value="1"/>
</dbReference>
<keyword evidence="3" id="KW-1185">Reference proteome</keyword>
<protein>
    <submittedName>
        <fullName evidence="2">Carboxymethylenebutenolidase</fullName>
    </submittedName>
</protein>
<dbReference type="GO" id="GO:0016787">
    <property type="term" value="F:hydrolase activity"/>
    <property type="evidence" value="ECO:0007669"/>
    <property type="project" value="InterPro"/>
</dbReference>
<dbReference type="AlphaFoldDB" id="A0A2T7UB98"/>
<dbReference type="SUPFAM" id="SSF53474">
    <property type="entry name" value="alpha/beta-Hydrolases"/>
    <property type="match status" value="1"/>
</dbReference>
<name>A0A2T7UB98_9BURK</name>
<organism evidence="2 3">
    <name type="scientific">Limnohabitans planktonicus II-D5</name>
    <dbReference type="NCBI Taxonomy" id="1293045"/>
    <lineage>
        <taxon>Bacteria</taxon>
        <taxon>Pseudomonadati</taxon>
        <taxon>Pseudomonadota</taxon>
        <taxon>Betaproteobacteria</taxon>
        <taxon>Burkholderiales</taxon>
        <taxon>Comamonadaceae</taxon>
        <taxon>Limnohabitans</taxon>
    </lineage>
</organism>
<dbReference type="Proteomes" id="UP000037507">
    <property type="component" value="Unassembled WGS sequence"/>
</dbReference>
<dbReference type="InterPro" id="IPR029058">
    <property type="entry name" value="AB_hydrolase_fold"/>
</dbReference>
<dbReference type="EMBL" id="LFYT02000021">
    <property type="protein sequence ID" value="PVE41943.1"/>
    <property type="molecule type" value="Genomic_DNA"/>
</dbReference>
<evidence type="ECO:0000313" key="3">
    <source>
        <dbReference type="Proteomes" id="UP000037507"/>
    </source>
</evidence>
<dbReference type="Pfam" id="PF01738">
    <property type="entry name" value="DLH"/>
    <property type="match status" value="1"/>
</dbReference>
<dbReference type="OrthoDB" id="62567at2"/>
<dbReference type="STRING" id="1293045.H663_10635"/>
<dbReference type="InterPro" id="IPR051049">
    <property type="entry name" value="Dienelactone_hydrolase-like"/>
</dbReference>
<gene>
    <name evidence="2" type="ORF">H663_014460</name>
</gene>
<dbReference type="InterPro" id="IPR002925">
    <property type="entry name" value="Dienelactn_hydro"/>
</dbReference>
<sequence>MGTMIELKAADGTVVPAYEARPVGTPKGAVLVIQEIFGVNSHIRNVADGYAAEGYLALAPATFHRIKPGVELGYTEADMGEGFGYKTAVEALPAPGVMQDIQAAIAHAATLSGGKVGIVGYCWGGLLTWRSACMLTGLSAAVPYYGGGVTTPQESARQTRVPVLAHFAEEDSWIPMDTVEAFQKAHPEVEVHTYAAHHGFNCDQRGAWHAPSAQLARERTLAFFAKHLG</sequence>
<comment type="caution">
    <text evidence="2">The sequence shown here is derived from an EMBL/GenBank/DDBJ whole genome shotgun (WGS) entry which is preliminary data.</text>
</comment>
<accession>A0A2T7UB98</accession>
<proteinExistence type="predicted"/>
<dbReference type="PANTHER" id="PTHR46623:SF6">
    <property type="entry name" value="ALPHA_BETA-HYDROLASES SUPERFAMILY PROTEIN"/>
    <property type="match status" value="1"/>
</dbReference>
<dbReference type="RefSeq" id="WP_053172843.1">
    <property type="nucleotide sequence ID" value="NZ_LFYT02000021.1"/>
</dbReference>
<dbReference type="PANTHER" id="PTHR46623">
    <property type="entry name" value="CARBOXYMETHYLENEBUTENOLIDASE-RELATED"/>
    <property type="match status" value="1"/>
</dbReference>
<evidence type="ECO:0000313" key="2">
    <source>
        <dbReference type="EMBL" id="PVE41943.1"/>
    </source>
</evidence>
<evidence type="ECO:0000259" key="1">
    <source>
        <dbReference type="Pfam" id="PF01738"/>
    </source>
</evidence>
<feature type="domain" description="Dienelactone hydrolase" evidence="1">
    <location>
        <begin position="16"/>
        <end position="227"/>
    </location>
</feature>